<reference evidence="2 3" key="1">
    <citation type="submission" date="2013-02" db="EMBL/GenBank/DDBJ databases">
        <title>The Genome Sequence of Acinetobacter sp. NIPH 2171.</title>
        <authorList>
            <consortium name="The Broad Institute Genome Sequencing Platform"/>
            <consortium name="The Broad Institute Genome Sequencing Center for Infectious Disease"/>
            <person name="Cerqueira G."/>
            <person name="Feldgarden M."/>
            <person name="Courvalin P."/>
            <person name="Perichon B."/>
            <person name="Grillot-Courvalin C."/>
            <person name="Clermont D."/>
            <person name="Rocha E."/>
            <person name="Yoon E.-J."/>
            <person name="Nemec A."/>
            <person name="Walker B."/>
            <person name="Young S.K."/>
            <person name="Zeng Q."/>
            <person name="Gargeya S."/>
            <person name="Fitzgerald M."/>
            <person name="Haas B."/>
            <person name="Abouelleil A."/>
            <person name="Alvarado L."/>
            <person name="Arachchi H.M."/>
            <person name="Berlin A.M."/>
            <person name="Chapman S.B."/>
            <person name="Dewar J."/>
            <person name="Goldberg J."/>
            <person name="Griggs A."/>
            <person name="Gujja S."/>
            <person name="Hansen M."/>
            <person name="Howarth C."/>
            <person name="Imamovic A."/>
            <person name="Larimer J."/>
            <person name="McCowan C."/>
            <person name="Murphy C."/>
            <person name="Neiman D."/>
            <person name="Pearson M."/>
            <person name="Priest M."/>
            <person name="Roberts A."/>
            <person name="Saif S."/>
            <person name="Shea T."/>
            <person name="Sisk P."/>
            <person name="Sykes S."/>
            <person name="Wortman J."/>
            <person name="Nusbaum C."/>
            <person name="Birren B."/>
        </authorList>
    </citation>
    <scope>NUCLEOTIDE SEQUENCE [LARGE SCALE GENOMIC DNA]</scope>
    <source>
        <strain evidence="2 3">NIPH 2171</strain>
    </source>
</reference>
<dbReference type="AlphaFoldDB" id="N9NSM4"/>
<protein>
    <submittedName>
        <fullName evidence="2">Uncharacterized protein</fullName>
    </submittedName>
</protein>
<feature type="transmembrane region" description="Helical" evidence="1">
    <location>
        <begin position="38"/>
        <end position="59"/>
    </location>
</feature>
<proteinExistence type="predicted"/>
<dbReference type="RefSeq" id="WP_005234917.1">
    <property type="nucleotide sequence ID" value="NZ_CP083658.1"/>
</dbReference>
<evidence type="ECO:0000313" key="2">
    <source>
        <dbReference type="EMBL" id="ENX08511.1"/>
    </source>
</evidence>
<sequence length="102" mass="11373">MDKSENLVARLLAVYAIILTLCIAIYAIFQLLEVDLTLATNLLLWSAAIFAPIAVLMTYTSWREQKGSEILSSMSKDNYASLLALESHLIDVANSVKYQFKS</sequence>
<accession>N9NSM4</accession>
<keyword evidence="1" id="KW-0812">Transmembrane</keyword>
<dbReference type="STRING" id="70346.F897_01655"/>
<gene>
    <name evidence="2" type="ORF">F897_01655</name>
</gene>
<feature type="transmembrane region" description="Helical" evidence="1">
    <location>
        <begin position="12"/>
        <end position="32"/>
    </location>
</feature>
<evidence type="ECO:0000313" key="3">
    <source>
        <dbReference type="Proteomes" id="UP000013101"/>
    </source>
</evidence>
<dbReference type="EMBL" id="APRS01000012">
    <property type="protein sequence ID" value="ENX08511.1"/>
    <property type="molecule type" value="Genomic_DNA"/>
</dbReference>
<organism evidence="2 3">
    <name type="scientific">Acinetobacter variabilis</name>
    <dbReference type="NCBI Taxonomy" id="70346"/>
    <lineage>
        <taxon>Bacteria</taxon>
        <taxon>Pseudomonadati</taxon>
        <taxon>Pseudomonadota</taxon>
        <taxon>Gammaproteobacteria</taxon>
        <taxon>Moraxellales</taxon>
        <taxon>Moraxellaceae</taxon>
        <taxon>Acinetobacter</taxon>
    </lineage>
</organism>
<comment type="caution">
    <text evidence="2">The sequence shown here is derived from an EMBL/GenBank/DDBJ whole genome shotgun (WGS) entry which is preliminary data.</text>
</comment>
<keyword evidence="1" id="KW-1133">Transmembrane helix</keyword>
<evidence type="ECO:0000256" key="1">
    <source>
        <dbReference type="SAM" id="Phobius"/>
    </source>
</evidence>
<dbReference type="Proteomes" id="UP000013101">
    <property type="component" value="Unassembled WGS sequence"/>
</dbReference>
<name>N9NSM4_9GAMM</name>
<dbReference type="HOGENOM" id="CLU_2271302_0_0_6"/>
<keyword evidence="1" id="KW-0472">Membrane</keyword>